<keyword evidence="2" id="KW-0812">Transmembrane</keyword>
<dbReference type="Proteomes" id="UP000708208">
    <property type="component" value="Unassembled WGS sequence"/>
</dbReference>
<evidence type="ECO:0000256" key="2">
    <source>
        <dbReference type="SAM" id="Phobius"/>
    </source>
</evidence>
<evidence type="ECO:0000313" key="4">
    <source>
        <dbReference type="EMBL" id="CAG7734827.1"/>
    </source>
</evidence>
<feature type="signal peptide" evidence="3">
    <location>
        <begin position="1"/>
        <end position="25"/>
    </location>
</feature>
<evidence type="ECO:0000313" key="5">
    <source>
        <dbReference type="Proteomes" id="UP000708208"/>
    </source>
</evidence>
<feature type="region of interest" description="Disordered" evidence="1">
    <location>
        <begin position="109"/>
        <end position="137"/>
    </location>
</feature>
<dbReference type="EMBL" id="CAJVCH010277147">
    <property type="protein sequence ID" value="CAG7734827.1"/>
    <property type="molecule type" value="Genomic_DNA"/>
</dbReference>
<proteinExistence type="predicted"/>
<organism evidence="4 5">
    <name type="scientific">Allacma fusca</name>
    <dbReference type="NCBI Taxonomy" id="39272"/>
    <lineage>
        <taxon>Eukaryota</taxon>
        <taxon>Metazoa</taxon>
        <taxon>Ecdysozoa</taxon>
        <taxon>Arthropoda</taxon>
        <taxon>Hexapoda</taxon>
        <taxon>Collembola</taxon>
        <taxon>Symphypleona</taxon>
        <taxon>Sminthuridae</taxon>
        <taxon>Allacma</taxon>
    </lineage>
</organism>
<keyword evidence="2" id="KW-1133">Transmembrane helix</keyword>
<dbReference type="AlphaFoldDB" id="A0A8J2KDZ1"/>
<sequence>MEFSSRIALLGCVIVLAISVQSSLAGTSVSSGKQVSGAANSLPAESERSGWSYPTGYSWSNNAVSFGLPLVLIPLIYFGFLWCVLLFGLSAFHHSPAYHRGLHSGGHGGHGVHGAGSLRSLNRRSQHDNSKRRRKSSCIDSKKLTIKMV</sequence>
<protein>
    <submittedName>
        <fullName evidence="4">Uncharacterized protein</fullName>
    </submittedName>
</protein>
<comment type="caution">
    <text evidence="4">The sequence shown here is derived from an EMBL/GenBank/DDBJ whole genome shotgun (WGS) entry which is preliminary data.</text>
</comment>
<feature type="transmembrane region" description="Helical" evidence="2">
    <location>
        <begin position="66"/>
        <end position="92"/>
    </location>
</feature>
<evidence type="ECO:0000256" key="3">
    <source>
        <dbReference type="SAM" id="SignalP"/>
    </source>
</evidence>
<reference evidence="4" key="1">
    <citation type="submission" date="2021-06" db="EMBL/GenBank/DDBJ databases">
        <authorList>
            <person name="Hodson N. C."/>
            <person name="Mongue J. A."/>
            <person name="Jaron S. K."/>
        </authorList>
    </citation>
    <scope>NUCLEOTIDE SEQUENCE</scope>
</reference>
<keyword evidence="5" id="KW-1185">Reference proteome</keyword>
<keyword evidence="3" id="KW-0732">Signal</keyword>
<keyword evidence="2" id="KW-0472">Membrane</keyword>
<evidence type="ECO:0000256" key="1">
    <source>
        <dbReference type="SAM" id="MobiDB-lite"/>
    </source>
</evidence>
<feature type="chain" id="PRO_5035194057" evidence="3">
    <location>
        <begin position="26"/>
        <end position="149"/>
    </location>
</feature>
<name>A0A8J2KDZ1_9HEXA</name>
<accession>A0A8J2KDZ1</accession>
<gene>
    <name evidence="4" type="ORF">AFUS01_LOCUS23194</name>
</gene>